<reference evidence="3" key="1">
    <citation type="journal article" date="2019" name="Int. J. Syst. Evol. Microbiol.">
        <title>The Global Catalogue of Microorganisms (GCM) 10K type strain sequencing project: providing services to taxonomists for standard genome sequencing and annotation.</title>
        <authorList>
            <consortium name="The Broad Institute Genomics Platform"/>
            <consortium name="The Broad Institute Genome Sequencing Center for Infectious Disease"/>
            <person name="Wu L."/>
            <person name="Ma J."/>
        </authorList>
    </citation>
    <scope>NUCLEOTIDE SEQUENCE [LARGE SCALE GENOMIC DNA]</scope>
    <source>
        <strain evidence="3">JCM 16374</strain>
    </source>
</reference>
<dbReference type="Pfam" id="PF21806">
    <property type="entry name" value="DUF6879"/>
    <property type="match status" value="1"/>
</dbReference>
<evidence type="ECO:0000259" key="1">
    <source>
        <dbReference type="Pfam" id="PF21806"/>
    </source>
</evidence>
<name>A0ABP6FKD0_9ACTN</name>
<dbReference type="InterPro" id="IPR049244">
    <property type="entry name" value="DUF6879"/>
</dbReference>
<evidence type="ECO:0000313" key="3">
    <source>
        <dbReference type="Proteomes" id="UP001500994"/>
    </source>
</evidence>
<sequence>MPELRPFAEVTHLFETFAHTAWRLEVQRGYASDRTSVKRQRYLRGERLGFDPEHPWHANVRRQTEAGKRFERVRIVDDPPTEDQRFLLASGLGNVEAGEDIRNLYRGEAQHHGLPDFDFWLFDSRVLVRFHHDTDGATLGVEVTEEPAAVLKGCQVREVAWHHAIRTAEFQSRVRSPM</sequence>
<proteinExistence type="predicted"/>
<evidence type="ECO:0000313" key="2">
    <source>
        <dbReference type="EMBL" id="GAA2694150.1"/>
    </source>
</evidence>
<comment type="caution">
    <text evidence="2">The sequence shown here is derived from an EMBL/GenBank/DDBJ whole genome shotgun (WGS) entry which is preliminary data.</text>
</comment>
<dbReference type="EMBL" id="BAAARK010000071">
    <property type="protein sequence ID" value="GAA2694150.1"/>
    <property type="molecule type" value="Genomic_DNA"/>
</dbReference>
<dbReference type="Proteomes" id="UP001500994">
    <property type="component" value="Unassembled WGS sequence"/>
</dbReference>
<protein>
    <recommendedName>
        <fullName evidence="1">DUF6879 domain-containing protein</fullName>
    </recommendedName>
</protein>
<gene>
    <name evidence="2" type="ORF">GCM10009864_81190</name>
</gene>
<organism evidence="2 3">
    <name type="scientific">Streptomyces lunalinharesii</name>
    <dbReference type="NCBI Taxonomy" id="333384"/>
    <lineage>
        <taxon>Bacteria</taxon>
        <taxon>Bacillati</taxon>
        <taxon>Actinomycetota</taxon>
        <taxon>Actinomycetes</taxon>
        <taxon>Kitasatosporales</taxon>
        <taxon>Streptomycetaceae</taxon>
        <taxon>Streptomyces</taxon>
    </lineage>
</organism>
<dbReference type="RefSeq" id="WP_344585058.1">
    <property type="nucleotide sequence ID" value="NZ_BAAARK010000071.1"/>
</dbReference>
<accession>A0ABP6FKD0</accession>
<keyword evidence="3" id="KW-1185">Reference proteome</keyword>
<feature type="domain" description="DUF6879" evidence="1">
    <location>
        <begin position="9"/>
        <end position="171"/>
    </location>
</feature>